<comment type="caution">
    <text evidence="1">The sequence shown here is derived from an EMBL/GenBank/DDBJ whole genome shotgun (WGS) entry which is preliminary data.</text>
</comment>
<gene>
    <name evidence="1" type="ORF">ACOLOM_LOCUS13967</name>
</gene>
<sequence>MGYVNILKDKALELEQSSTTQGGFQLHSLSNDDLGLLCVFGLLSNPPLIPLLDEETKRYRDGVPRNKLHTIMSRVTNPDE</sequence>
<dbReference type="Proteomes" id="UP000789525">
    <property type="component" value="Unassembled WGS sequence"/>
</dbReference>
<organism evidence="1 2">
    <name type="scientific">Acaulospora colombiana</name>
    <dbReference type="NCBI Taxonomy" id="27376"/>
    <lineage>
        <taxon>Eukaryota</taxon>
        <taxon>Fungi</taxon>
        <taxon>Fungi incertae sedis</taxon>
        <taxon>Mucoromycota</taxon>
        <taxon>Glomeromycotina</taxon>
        <taxon>Glomeromycetes</taxon>
        <taxon>Diversisporales</taxon>
        <taxon>Acaulosporaceae</taxon>
        <taxon>Acaulospora</taxon>
    </lineage>
</organism>
<name>A0ACA9R216_9GLOM</name>
<evidence type="ECO:0000313" key="1">
    <source>
        <dbReference type="EMBL" id="CAG8773748.1"/>
    </source>
</evidence>
<evidence type="ECO:0000313" key="2">
    <source>
        <dbReference type="Proteomes" id="UP000789525"/>
    </source>
</evidence>
<dbReference type="EMBL" id="CAJVPT010066653">
    <property type="protein sequence ID" value="CAG8773748.1"/>
    <property type="molecule type" value="Genomic_DNA"/>
</dbReference>
<accession>A0ACA9R216</accession>
<proteinExistence type="predicted"/>
<feature type="non-terminal residue" evidence="1">
    <location>
        <position position="80"/>
    </location>
</feature>
<reference evidence="1" key="1">
    <citation type="submission" date="2021-06" db="EMBL/GenBank/DDBJ databases">
        <authorList>
            <person name="Kallberg Y."/>
            <person name="Tangrot J."/>
            <person name="Rosling A."/>
        </authorList>
    </citation>
    <scope>NUCLEOTIDE SEQUENCE</scope>
    <source>
        <strain evidence="1">CL356</strain>
    </source>
</reference>
<protein>
    <submittedName>
        <fullName evidence="1">2872_t:CDS:1</fullName>
    </submittedName>
</protein>
<keyword evidence="2" id="KW-1185">Reference proteome</keyword>